<comment type="caution">
    <text evidence="10">The sequence shown here is derived from an EMBL/GenBank/DDBJ whole genome shotgun (WGS) entry which is preliminary data.</text>
</comment>
<feature type="compositionally biased region" description="Basic and acidic residues" evidence="7">
    <location>
        <begin position="419"/>
        <end position="428"/>
    </location>
</feature>
<keyword evidence="3 8" id="KW-1133">Transmembrane helix</keyword>
<evidence type="ECO:0000256" key="4">
    <source>
        <dbReference type="ARBA" id="ARBA00023136"/>
    </source>
</evidence>
<feature type="transmembrane region" description="Helical" evidence="8">
    <location>
        <begin position="329"/>
        <end position="346"/>
    </location>
</feature>
<dbReference type="InterPro" id="IPR036875">
    <property type="entry name" value="Znf_CCHC_sf"/>
</dbReference>
<dbReference type="Pfam" id="PF00520">
    <property type="entry name" value="Ion_trans"/>
    <property type="match status" value="1"/>
</dbReference>
<dbReference type="GO" id="GO:0008270">
    <property type="term" value="F:zinc ion binding"/>
    <property type="evidence" value="ECO:0007669"/>
    <property type="project" value="UniProtKB-KW"/>
</dbReference>
<dbReference type="PROSITE" id="PS50158">
    <property type="entry name" value="ZF_CCHC"/>
    <property type="match status" value="1"/>
</dbReference>
<evidence type="ECO:0000313" key="11">
    <source>
        <dbReference type="Proteomes" id="UP000619265"/>
    </source>
</evidence>
<dbReference type="Proteomes" id="UP000619265">
    <property type="component" value="Unassembled WGS sequence"/>
</dbReference>
<dbReference type="GO" id="GO:0016020">
    <property type="term" value="C:membrane"/>
    <property type="evidence" value="ECO:0007669"/>
    <property type="project" value="UniProtKB-SubCell"/>
</dbReference>
<feature type="transmembrane region" description="Helical" evidence="8">
    <location>
        <begin position="203"/>
        <end position="223"/>
    </location>
</feature>
<keyword evidence="2 8" id="KW-0812">Transmembrane</keyword>
<evidence type="ECO:0000256" key="7">
    <source>
        <dbReference type="SAM" id="MobiDB-lite"/>
    </source>
</evidence>
<evidence type="ECO:0000256" key="5">
    <source>
        <dbReference type="ARBA" id="ARBA00023303"/>
    </source>
</evidence>
<name>A0A833UFI0_JUGRE</name>
<dbReference type="Pfam" id="PF22936">
    <property type="entry name" value="Pol_BBD"/>
    <property type="match status" value="1"/>
</dbReference>
<organism evidence="10 11">
    <name type="scientific">Juglans regia</name>
    <name type="common">English walnut</name>
    <dbReference type="NCBI Taxonomy" id="51240"/>
    <lineage>
        <taxon>Eukaryota</taxon>
        <taxon>Viridiplantae</taxon>
        <taxon>Streptophyta</taxon>
        <taxon>Embryophyta</taxon>
        <taxon>Tracheophyta</taxon>
        <taxon>Spermatophyta</taxon>
        <taxon>Magnoliopsida</taxon>
        <taxon>eudicotyledons</taxon>
        <taxon>Gunneridae</taxon>
        <taxon>Pentapetalae</taxon>
        <taxon>rosids</taxon>
        <taxon>fabids</taxon>
        <taxon>Fagales</taxon>
        <taxon>Juglandaceae</taxon>
        <taxon>Juglans</taxon>
    </lineage>
</organism>
<feature type="non-terminal residue" evidence="10">
    <location>
        <position position="1"/>
    </location>
</feature>
<keyword evidence="4 8" id="KW-0472">Membrane</keyword>
<feature type="region of interest" description="Disordered" evidence="7">
    <location>
        <begin position="414"/>
        <end position="438"/>
    </location>
</feature>
<keyword evidence="6" id="KW-0479">Metal-binding</keyword>
<protein>
    <recommendedName>
        <fullName evidence="9">CCHC-type domain-containing protein</fullName>
    </recommendedName>
</protein>
<evidence type="ECO:0000259" key="9">
    <source>
        <dbReference type="PROSITE" id="PS50158"/>
    </source>
</evidence>
<keyword evidence="6" id="KW-0863">Zinc-finger</keyword>
<evidence type="ECO:0000256" key="8">
    <source>
        <dbReference type="SAM" id="Phobius"/>
    </source>
</evidence>
<keyword evidence="5" id="KW-0407">Ion channel</keyword>
<evidence type="ECO:0000256" key="3">
    <source>
        <dbReference type="ARBA" id="ARBA00022989"/>
    </source>
</evidence>
<evidence type="ECO:0000256" key="2">
    <source>
        <dbReference type="ARBA" id="ARBA00022692"/>
    </source>
</evidence>
<evidence type="ECO:0000313" key="10">
    <source>
        <dbReference type="EMBL" id="KAF5451064.1"/>
    </source>
</evidence>
<evidence type="ECO:0000256" key="6">
    <source>
        <dbReference type="PROSITE-ProRule" id="PRU00047"/>
    </source>
</evidence>
<keyword evidence="6" id="KW-0862">Zinc</keyword>
<comment type="subcellular location">
    <subcellularLocation>
        <location evidence="1">Membrane</location>
        <topology evidence="1">Multi-pass membrane protein</topology>
    </subcellularLocation>
</comment>
<dbReference type="Gene3D" id="1.10.287.70">
    <property type="match status" value="1"/>
</dbReference>
<dbReference type="GO" id="GO:0005216">
    <property type="term" value="F:monoatomic ion channel activity"/>
    <property type="evidence" value="ECO:0007669"/>
    <property type="project" value="InterPro"/>
</dbReference>
<dbReference type="SUPFAM" id="SSF81324">
    <property type="entry name" value="Voltage-gated potassium channels"/>
    <property type="match status" value="1"/>
</dbReference>
<dbReference type="AlphaFoldDB" id="A0A833UFI0"/>
<proteinExistence type="predicted"/>
<dbReference type="Gene3D" id="4.10.60.10">
    <property type="entry name" value="Zinc finger, CCHC-type"/>
    <property type="match status" value="1"/>
</dbReference>
<dbReference type="InterPro" id="IPR005821">
    <property type="entry name" value="Ion_trans_dom"/>
</dbReference>
<evidence type="ECO:0000256" key="1">
    <source>
        <dbReference type="ARBA" id="ARBA00004141"/>
    </source>
</evidence>
<dbReference type="GO" id="GO:0003676">
    <property type="term" value="F:nucleic acid binding"/>
    <property type="evidence" value="ECO:0007669"/>
    <property type="project" value="InterPro"/>
</dbReference>
<keyword evidence="5" id="KW-0406">Ion transport</keyword>
<dbReference type="Gramene" id="Jr13_29690_p1">
    <property type="protein sequence ID" value="cds.Jr13_29690_p1"/>
    <property type="gene ID" value="Jr13_29690"/>
</dbReference>
<sequence>MHIIYLFIFLKGTYSNRVDSKAKKTTTKTFLDPEGQFLRIWRMIFVVSCMMAVSVDPLFFYLPVINEKNKCFVLDDRLRVVAICLRTATDLIYVMNIVLQFLCPYVDEAARKLGRIKVVTDSWPIAKRYFLSRYFPIDILAILPLPQVLIPIIFSEIRGSESLHKRKLLNAVLLYQYVPRLIRISMFIRTANKHSRVVRVKAALNFFLYIMASHVLGAFWYFFSIERETICWHSACEKNDTACTPNSFSCLDHVHSSGNYTFMNDYCPVETKDGTMPFDFGIYHDAIKSGIVASRNFPKKILYCSWWGLRNLSSFGQNLQTSTNFWENGFAIFISIFGLLLFLYFIGNVQTYMQLTTERTEESIHGLSKVLEVSISEDSPAPSKEEEEKVHSAILLSLSDGVLREVADEETATGLWGRSNDRGSDKNKGKSRGSSQTTFSKKNVKCHYCHKFGHYKNECPKLKNREDGTSSSNAVSVADDRSNDLDLVLAISDSNSRFSDKWVMDSACTFHMCPKKDWFINYESVNGGSVLLGNDMACRIAGIGSVRIKMFDGIGSTVTGAAAVSVSDDPDSDVT</sequence>
<feature type="domain" description="CCHC-type" evidence="9">
    <location>
        <begin position="445"/>
        <end position="461"/>
    </location>
</feature>
<dbReference type="SUPFAM" id="SSF57756">
    <property type="entry name" value="Retrovirus zinc finger-like domains"/>
    <property type="match status" value="1"/>
</dbReference>
<keyword evidence="5" id="KW-0813">Transport</keyword>
<dbReference type="PANTHER" id="PTHR45651:SF68">
    <property type="entry name" value="ION TRANSPORT DOMAIN-CONTAINING PROTEIN"/>
    <property type="match status" value="1"/>
</dbReference>
<dbReference type="InterPro" id="IPR001878">
    <property type="entry name" value="Znf_CCHC"/>
</dbReference>
<reference evidence="10" key="2">
    <citation type="submission" date="2020-03" db="EMBL/GenBank/DDBJ databases">
        <title>Walnut 2.0.</title>
        <authorList>
            <person name="Marrano A."/>
            <person name="Britton M."/>
            <person name="Zimin A.V."/>
            <person name="Zaini P.A."/>
            <person name="Workman R."/>
            <person name="Puiu D."/>
            <person name="Bianco L."/>
            <person name="Allen B.J."/>
            <person name="Troggio M."/>
            <person name="Leslie C.A."/>
            <person name="Timp W."/>
            <person name="Dendekar A."/>
            <person name="Salzberg S.L."/>
            <person name="Neale D.B."/>
        </authorList>
    </citation>
    <scope>NUCLEOTIDE SEQUENCE</scope>
    <source>
        <tissue evidence="10">Leaves</tissue>
    </source>
</reference>
<gene>
    <name evidence="10" type="ORF">F2P56_031363</name>
</gene>
<feature type="transmembrane region" description="Helical" evidence="8">
    <location>
        <begin position="39"/>
        <end position="62"/>
    </location>
</feature>
<accession>A0A833UFI0</accession>
<dbReference type="PANTHER" id="PTHR45651">
    <property type="entry name" value="CYCLIC NUCLEOTIDE-GATED ION CHANNEL 15-RELATED-RELATED"/>
    <property type="match status" value="1"/>
</dbReference>
<dbReference type="InterPro" id="IPR054722">
    <property type="entry name" value="PolX-like_BBD"/>
</dbReference>
<dbReference type="EMBL" id="LIHL02000013">
    <property type="protein sequence ID" value="KAF5451064.1"/>
    <property type="molecule type" value="Genomic_DNA"/>
</dbReference>
<reference evidence="10" key="1">
    <citation type="submission" date="2015-10" db="EMBL/GenBank/DDBJ databases">
        <authorList>
            <person name="Martinez-Garcia P.J."/>
            <person name="Crepeau M.W."/>
            <person name="Puiu D."/>
            <person name="Gonzalez-Ibeas D."/>
            <person name="Whalen J."/>
            <person name="Stevens K."/>
            <person name="Paul R."/>
            <person name="Butterfield T."/>
            <person name="Britton M."/>
            <person name="Reagan R."/>
            <person name="Chakraborty S."/>
            <person name="Walawage S.L."/>
            <person name="Vasquez-Gross H.A."/>
            <person name="Cardeno C."/>
            <person name="Famula R."/>
            <person name="Pratt K."/>
            <person name="Kuruganti S."/>
            <person name="Aradhya M.K."/>
            <person name="Leslie C.A."/>
            <person name="Dandekar A.M."/>
            <person name="Salzberg S.L."/>
            <person name="Wegrzyn J.L."/>
            <person name="Langley C.H."/>
            <person name="Neale D.B."/>
        </authorList>
    </citation>
    <scope>NUCLEOTIDE SEQUENCE</scope>
    <source>
        <tissue evidence="10">Leaves</tissue>
    </source>
</reference>